<dbReference type="GO" id="GO:0046872">
    <property type="term" value="F:metal ion binding"/>
    <property type="evidence" value="ECO:0007669"/>
    <property type="project" value="UniProtKB-KW"/>
</dbReference>
<feature type="domain" description="4Fe-4S ferredoxin-type" evidence="4">
    <location>
        <begin position="307"/>
        <end position="326"/>
    </location>
</feature>
<dbReference type="GO" id="GO:0051536">
    <property type="term" value="F:iron-sulfur cluster binding"/>
    <property type="evidence" value="ECO:0007669"/>
    <property type="project" value="UniProtKB-KW"/>
</dbReference>
<dbReference type="PANTHER" id="PTHR40447:SF1">
    <property type="entry name" value="ANAEROBIC SULFITE REDUCTASE SUBUNIT A"/>
    <property type="match status" value="1"/>
</dbReference>
<dbReference type="AlphaFoldDB" id="A0A9D5Q7U4"/>
<evidence type="ECO:0000313" key="5">
    <source>
        <dbReference type="EMBL" id="MBD3326667.1"/>
    </source>
</evidence>
<evidence type="ECO:0000259" key="4">
    <source>
        <dbReference type="PROSITE" id="PS51379"/>
    </source>
</evidence>
<evidence type="ECO:0000313" key="6">
    <source>
        <dbReference type="Proteomes" id="UP000649604"/>
    </source>
</evidence>
<keyword evidence="1" id="KW-0479">Metal-binding</keyword>
<dbReference type="InterPro" id="IPR017896">
    <property type="entry name" value="4Fe4S_Fe-S-bd"/>
</dbReference>
<dbReference type="Pfam" id="PF17179">
    <property type="entry name" value="Fer4_22"/>
    <property type="match status" value="1"/>
</dbReference>
<dbReference type="Proteomes" id="UP000649604">
    <property type="component" value="Unassembled WGS sequence"/>
</dbReference>
<protein>
    <submittedName>
        <fullName evidence="5">Ni/Fe hydrogenase subunit beta</fullName>
    </submittedName>
</protein>
<evidence type="ECO:0000256" key="1">
    <source>
        <dbReference type="ARBA" id="ARBA00022723"/>
    </source>
</evidence>
<keyword evidence="2" id="KW-0408">Iron</keyword>
<evidence type="ECO:0000256" key="3">
    <source>
        <dbReference type="ARBA" id="ARBA00023014"/>
    </source>
</evidence>
<reference evidence="5" key="1">
    <citation type="submission" date="2019-11" db="EMBL/GenBank/DDBJ databases">
        <title>Microbial mats filling the niche in hypersaline microbial mats.</title>
        <authorList>
            <person name="Wong H.L."/>
            <person name="Macleod F.I."/>
            <person name="White R.A. III"/>
            <person name="Burns B.P."/>
        </authorList>
    </citation>
    <scope>NUCLEOTIDE SEQUENCE</scope>
    <source>
        <strain evidence="5">Rbin_158</strain>
    </source>
</reference>
<sequence>MSEHTILQATQAEILAGLDKASSEYQIAALTKKKDDQRILFDVVESSKEIEMQYAPTVLSPKKFFFPQEEVFLEYTADGTIAPAIEADPLVLFGLHPCEAHALQIMDEAFAESHGDPNYLAKREQAVVICLDCKEVCDDNAFCYRVNSNYADEGFDLMLHELNGAYAITVKTDKGQKFVDTYIATQAVDQAAFDKFQQAKQEAFRPYAAFNGLDKLPEIFEANKEHPIWKQEGDRCLSCGSCIMVCPTCYCFDVADELKLNLQQGQRIRRWDACMLSAFARVAGGENFREEVEERLKHRIYRKFDYLMAKHEQAVCVGCGRCVRACLAEISPKTIVEAITGEPA</sequence>
<dbReference type="PROSITE" id="PS00198">
    <property type="entry name" value="4FE4S_FER_1"/>
    <property type="match status" value="1"/>
</dbReference>
<dbReference type="EMBL" id="WJJP01000615">
    <property type="protein sequence ID" value="MBD3326667.1"/>
    <property type="molecule type" value="Genomic_DNA"/>
</dbReference>
<dbReference type="SUPFAM" id="SSF46548">
    <property type="entry name" value="alpha-helical ferredoxin"/>
    <property type="match status" value="1"/>
</dbReference>
<proteinExistence type="predicted"/>
<name>A0A9D5Q7U4_9BACT</name>
<dbReference type="PROSITE" id="PS51379">
    <property type="entry name" value="4FE4S_FER_2"/>
    <property type="match status" value="2"/>
</dbReference>
<accession>A0A9D5Q7U4</accession>
<feature type="domain" description="4Fe-4S ferredoxin-type" evidence="4">
    <location>
        <begin position="225"/>
        <end position="257"/>
    </location>
</feature>
<evidence type="ECO:0000256" key="2">
    <source>
        <dbReference type="ARBA" id="ARBA00023004"/>
    </source>
</evidence>
<dbReference type="InterPro" id="IPR017900">
    <property type="entry name" value="4Fe4S_Fe_S_CS"/>
</dbReference>
<organism evidence="5 6">
    <name type="scientific">candidate division KSB3 bacterium</name>
    <dbReference type="NCBI Taxonomy" id="2044937"/>
    <lineage>
        <taxon>Bacteria</taxon>
        <taxon>candidate division KSB3</taxon>
    </lineage>
</organism>
<keyword evidence="3" id="KW-0411">Iron-sulfur</keyword>
<gene>
    <name evidence="5" type="ORF">GF339_18935</name>
</gene>
<dbReference type="PANTHER" id="PTHR40447">
    <property type="entry name" value="ANAEROBIC SULFITE REDUCTASE SUBUNIT A"/>
    <property type="match status" value="1"/>
</dbReference>
<comment type="caution">
    <text evidence="5">The sequence shown here is derived from an EMBL/GenBank/DDBJ whole genome shotgun (WGS) entry which is preliminary data.</text>
</comment>